<sequence length="296" mass="33650">MEQICRDDDWIVDESSLTTVSFLGRGSFGCVSLEKDSNSRLWAKKSSPMHLKNILDKELRIMHRFRGHPRIVNASTSLNLQTKPYECYTIYMEYASQGNLNEMIYGSPRRSQPIPESLVQRAAHMILEGLVALHSHGYVHCNLKPSNILVFPSTTTGEPWDIKLAGFSSSKEPDSEYDSVCFGTAKYLPPKSFAPNELIIHPYLDIYALGCVVYEMFGAIPIPEPFDDFYEWKLRGRDISPEARDFLKLCRDIHPRSPAAAELLNHPFITRRLELPPTEEDKEISSSLLPSELLLT</sequence>
<organism evidence="2 3">
    <name type="scientific">Camelina sativa</name>
    <name type="common">False flax</name>
    <name type="synonym">Myagrum sativum</name>
    <dbReference type="NCBI Taxonomy" id="90675"/>
    <lineage>
        <taxon>Eukaryota</taxon>
        <taxon>Viridiplantae</taxon>
        <taxon>Streptophyta</taxon>
        <taxon>Embryophyta</taxon>
        <taxon>Tracheophyta</taxon>
        <taxon>Spermatophyta</taxon>
        <taxon>Magnoliopsida</taxon>
        <taxon>eudicotyledons</taxon>
        <taxon>Gunneridae</taxon>
        <taxon>Pentapetalae</taxon>
        <taxon>rosids</taxon>
        <taxon>malvids</taxon>
        <taxon>Brassicales</taxon>
        <taxon>Brassicaceae</taxon>
        <taxon>Camelineae</taxon>
        <taxon>Camelina</taxon>
    </lineage>
</organism>
<dbReference type="Proteomes" id="UP000694864">
    <property type="component" value="Chromosome 6"/>
</dbReference>
<reference evidence="3" key="2">
    <citation type="submission" date="2025-08" db="UniProtKB">
        <authorList>
            <consortium name="RefSeq"/>
        </authorList>
    </citation>
    <scope>IDENTIFICATION</scope>
    <source>
        <tissue evidence="3">Leaf</tissue>
    </source>
</reference>
<dbReference type="GeneID" id="104792919"/>
<dbReference type="Gene3D" id="1.10.510.10">
    <property type="entry name" value="Transferase(Phosphotransferase) domain 1"/>
    <property type="match status" value="1"/>
</dbReference>
<accession>A0ABM0ZLN6</accession>
<dbReference type="Pfam" id="PF00069">
    <property type="entry name" value="Pkinase"/>
    <property type="match status" value="1"/>
</dbReference>
<dbReference type="InterPro" id="IPR052751">
    <property type="entry name" value="Plant_MAPKKK"/>
</dbReference>
<dbReference type="InterPro" id="IPR000719">
    <property type="entry name" value="Prot_kinase_dom"/>
</dbReference>
<reference evidence="2" key="1">
    <citation type="journal article" date="2014" name="Nat. Commun.">
        <title>The emerging biofuel crop Camelina sativa retains a highly undifferentiated hexaploid genome structure.</title>
        <authorList>
            <person name="Kagale S."/>
            <person name="Koh C."/>
            <person name="Nixon J."/>
            <person name="Bollina V."/>
            <person name="Clarke W.E."/>
            <person name="Tuteja R."/>
            <person name="Spillane C."/>
            <person name="Robinson S.J."/>
            <person name="Links M.G."/>
            <person name="Clarke C."/>
            <person name="Higgins E.E."/>
            <person name="Huebert T."/>
            <person name="Sharpe A.G."/>
            <person name="Parkin I.A."/>
        </authorList>
    </citation>
    <scope>NUCLEOTIDE SEQUENCE [LARGE SCALE GENOMIC DNA]</scope>
    <source>
        <strain evidence="2">cv. DH55</strain>
    </source>
</reference>
<evidence type="ECO:0000313" key="3">
    <source>
        <dbReference type="RefSeq" id="XP_010517484.2"/>
    </source>
</evidence>
<gene>
    <name evidence="3" type="primary">LOC104792919</name>
</gene>
<proteinExistence type="predicted"/>
<dbReference type="PANTHER" id="PTHR48011">
    <property type="entry name" value="CCR4-NOT TRANSCRIPTIONAL COMPLEX SUBUNIT CAF120-RELATED"/>
    <property type="match status" value="1"/>
</dbReference>
<dbReference type="SUPFAM" id="SSF56112">
    <property type="entry name" value="Protein kinase-like (PK-like)"/>
    <property type="match status" value="1"/>
</dbReference>
<keyword evidence="2" id="KW-1185">Reference proteome</keyword>
<dbReference type="PANTHER" id="PTHR48011:SF52">
    <property type="entry name" value="PROTEIN KINASE FAMILY PROTEIN-RELATED"/>
    <property type="match status" value="1"/>
</dbReference>
<feature type="domain" description="Protein kinase" evidence="1">
    <location>
        <begin position="17"/>
        <end position="269"/>
    </location>
</feature>
<evidence type="ECO:0000313" key="2">
    <source>
        <dbReference type="Proteomes" id="UP000694864"/>
    </source>
</evidence>
<dbReference type="RefSeq" id="XP_010517484.2">
    <property type="nucleotide sequence ID" value="XM_010519182.2"/>
</dbReference>
<dbReference type="InterPro" id="IPR011009">
    <property type="entry name" value="Kinase-like_dom_sf"/>
</dbReference>
<dbReference type="PROSITE" id="PS50011">
    <property type="entry name" value="PROTEIN_KINASE_DOM"/>
    <property type="match status" value="1"/>
</dbReference>
<protein>
    <submittedName>
        <fullName evidence="3">Mitogen-activated protein kinase kinase kinase 2-like</fullName>
    </submittedName>
</protein>
<name>A0ABM0ZLN6_CAMSA</name>
<evidence type="ECO:0000259" key="1">
    <source>
        <dbReference type="PROSITE" id="PS50011"/>
    </source>
</evidence>